<dbReference type="EMBL" id="AFNH02000668">
    <property type="protein sequence ID" value="EZG61396.1"/>
    <property type="molecule type" value="Genomic_DNA"/>
</dbReference>
<comment type="caution">
    <text evidence="2">The sequence shown here is derived from an EMBL/GenBank/DDBJ whole genome shotgun (WGS) entry which is preliminary data.</text>
</comment>
<sequence>MPKDCPLSAAELCLAVCEFIKTERRVIVRDTLRIIPIETTTGITWDAFIHSSCLQFLHTLFDASPTTWKCDLNKRNNSVGSRTLLFDIAHALSLGVDVATVKEAAIADRQREREDAKKPPIVVAQSPVGKSTSEYDQQKEAEAHAAASEAETKKGVAIDSEEGVVSEDKMELAKLILPLLESASTGHRIIMDEPQLTIFYEFNQAFAGVGACTGFAANRKFNLFELQKEFVGDVASDAANDDAGDGGEKTEAAPAADPEGGVTSG</sequence>
<keyword evidence="3" id="KW-1185">Reference proteome</keyword>
<name>A0A023B5N2_GRENI</name>
<proteinExistence type="predicted"/>
<dbReference type="Proteomes" id="UP000019763">
    <property type="component" value="Unassembled WGS sequence"/>
</dbReference>
<dbReference type="AlphaFoldDB" id="A0A023B5N2"/>
<reference evidence="2" key="1">
    <citation type="submission" date="2013-12" db="EMBL/GenBank/DDBJ databases">
        <authorList>
            <person name="Omoto C.K."/>
            <person name="Sibley D."/>
            <person name="Venepally P."/>
            <person name="Hadjithomas M."/>
            <person name="Karamycheva S."/>
            <person name="Brunk B."/>
            <person name="Roos D."/>
            <person name="Caler E."/>
            <person name="Lorenzi H."/>
        </authorList>
    </citation>
    <scope>NUCLEOTIDE SEQUENCE</scope>
</reference>
<protein>
    <submittedName>
        <fullName evidence="2">Uncharacterized protein</fullName>
    </submittedName>
</protein>
<feature type="region of interest" description="Disordered" evidence="1">
    <location>
        <begin position="109"/>
        <end position="154"/>
    </location>
</feature>
<feature type="compositionally biased region" description="Basic and acidic residues" evidence="1">
    <location>
        <begin position="109"/>
        <end position="118"/>
    </location>
</feature>
<evidence type="ECO:0000313" key="3">
    <source>
        <dbReference type="Proteomes" id="UP000019763"/>
    </source>
</evidence>
<dbReference type="RefSeq" id="XP_011130756.1">
    <property type="nucleotide sequence ID" value="XM_011132454.1"/>
</dbReference>
<evidence type="ECO:0000256" key="1">
    <source>
        <dbReference type="SAM" id="MobiDB-lite"/>
    </source>
</evidence>
<dbReference type="VEuPathDB" id="CryptoDB:GNI_088960"/>
<feature type="region of interest" description="Disordered" evidence="1">
    <location>
        <begin position="237"/>
        <end position="265"/>
    </location>
</feature>
<evidence type="ECO:0000313" key="2">
    <source>
        <dbReference type="EMBL" id="EZG61396.1"/>
    </source>
</evidence>
<gene>
    <name evidence="2" type="ORF">GNI_088960</name>
</gene>
<accession>A0A023B5N2</accession>
<organism evidence="2 3">
    <name type="scientific">Gregarina niphandrodes</name>
    <name type="common">Septate eugregarine</name>
    <dbReference type="NCBI Taxonomy" id="110365"/>
    <lineage>
        <taxon>Eukaryota</taxon>
        <taxon>Sar</taxon>
        <taxon>Alveolata</taxon>
        <taxon>Apicomplexa</taxon>
        <taxon>Conoidasida</taxon>
        <taxon>Gregarinasina</taxon>
        <taxon>Eugregarinorida</taxon>
        <taxon>Gregarinidae</taxon>
        <taxon>Gregarina</taxon>
    </lineage>
</organism>
<dbReference type="GeneID" id="22913169"/>